<protein>
    <submittedName>
        <fullName evidence="1">Error-prone repair protein ImuA</fullName>
    </submittedName>
</protein>
<reference evidence="1 2" key="1">
    <citation type="submission" date="2020-06" db="EMBL/GenBank/DDBJ databases">
        <title>Dyadobacter sandarakinus sp. nov., isolated from the soil of the Arctic Yellow River Station.</title>
        <authorList>
            <person name="Zhang Y."/>
            <person name="Peng F."/>
        </authorList>
    </citation>
    <scope>NUCLEOTIDE SEQUENCE [LARGE SCALE GENOMIC DNA]</scope>
    <source>
        <strain evidence="1 2">Q3-56</strain>
    </source>
</reference>
<sequence length="245" mass="27367">MKQPADRRDLVERLQKEILSLQGMRTPLDGNPKRFGLGPVESAFPNGIFPTGTVHEFISQEASDAAATSGFMAGLLGKMMQQGGACLWISMQRTLFPPALKMFGVEPDRIIFIDLTNEQDLLWCVEEALKCDALTAVVGELKEVSLTASRRLQLAVEQSRVTGLLHRYNPRRINTLACAARWRVTSIPSELEEGMPGVGFPRWNVELLKVRNGEPGSWQLEWAAGKFQILRMSAEQFKKNLRQVG</sequence>
<proteinExistence type="predicted"/>
<gene>
    <name evidence="1" type="ORF">HWI92_06580</name>
</gene>
<evidence type="ECO:0000313" key="2">
    <source>
        <dbReference type="Proteomes" id="UP000612680"/>
    </source>
</evidence>
<accession>A0ABX7I491</accession>
<dbReference type="PIRSF" id="PIRSF034285">
    <property type="entry name" value="UCP034285"/>
    <property type="match status" value="1"/>
</dbReference>
<keyword evidence="2" id="KW-1185">Reference proteome</keyword>
<dbReference type="SUPFAM" id="SSF52540">
    <property type="entry name" value="P-loop containing nucleoside triphosphate hydrolases"/>
    <property type="match status" value="1"/>
</dbReference>
<evidence type="ECO:0000313" key="1">
    <source>
        <dbReference type="EMBL" id="QRR00595.1"/>
    </source>
</evidence>
<dbReference type="Proteomes" id="UP000612680">
    <property type="component" value="Chromosome"/>
</dbReference>
<dbReference type="EMBL" id="CP056775">
    <property type="protein sequence ID" value="QRR00595.1"/>
    <property type="molecule type" value="Genomic_DNA"/>
</dbReference>
<name>A0ABX7I491_9BACT</name>
<dbReference type="Gene3D" id="3.40.50.300">
    <property type="entry name" value="P-loop containing nucleotide triphosphate hydrolases"/>
    <property type="match status" value="1"/>
</dbReference>
<dbReference type="InterPro" id="IPR027417">
    <property type="entry name" value="P-loop_NTPase"/>
</dbReference>
<organism evidence="1 2">
    <name type="scientific">Dyadobacter sandarakinus</name>
    <dbReference type="NCBI Taxonomy" id="2747268"/>
    <lineage>
        <taxon>Bacteria</taxon>
        <taxon>Pseudomonadati</taxon>
        <taxon>Bacteroidota</taxon>
        <taxon>Cytophagia</taxon>
        <taxon>Cytophagales</taxon>
        <taxon>Spirosomataceae</taxon>
        <taxon>Dyadobacter</taxon>
    </lineage>
</organism>
<dbReference type="InterPro" id="IPR017026">
    <property type="entry name" value="ImuA"/>
</dbReference>